<feature type="compositionally biased region" description="Basic and acidic residues" evidence="1">
    <location>
        <begin position="516"/>
        <end position="535"/>
    </location>
</feature>
<dbReference type="AlphaFoldDB" id="G5A2D6"/>
<feature type="region of interest" description="Disordered" evidence="1">
    <location>
        <begin position="514"/>
        <end position="535"/>
    </location>
</feature>
<name>G5A2D6_PHYSP</name>
<proteinExistence type="predicted"/>
<accession>G5A2D6</accession>
<protein>
    <submittedName>
        <fullName evidence="2">Uncharacterized protein</fullName>
    </submittedName>
</protein>
<dbReference type="Proteomes" id="UP000002640">
    <property type="component" value="Unassembled WGS sequence"/>
</dbReference>
<evidence type="ECO:0000313" key="2">
    <source>
        <dbReference type="EMBL" id="EGZ09827.1"/>
    </source>
</evidence>
<dbReference type="EMBL" id="JH159159">
    <property type="protein sequence ID" value="EGZ09827.1"/>
    <property type="molecule type" value="Genomic_DNA"/>
</dbReference>
<dbReference type="KEGG" id="psoj:PHYSODRAFT_338547"/>
<reference evidence="2 3" key="1">
    <citation type="journal article" date="2006" name="Science">
        <title>Phytophthora genome sequences uncover evolutionary origins and mechanisms of pathogenesis.</title>
        <authorList>
            <person name="Tyler B.M."/>
            <person name="Tripathy S."/>
            <person name="Zhang X."/>
            <person name="Dehal P."/>
            <person name="Jiang R.H."/>
            <person name="Aerts A."/>
            <person name="Arredondo F.D."/>
            <person name="Baxter L."/>
            <person name="Bensasson D."/>
            <person name="Beynon J.L."/>
            <person name="Chapman J."/>
            <person name="Damasceno C.M."/>
            <person name="Dorrance A.E."/>
            <person name="Dou D."/>
            <person name="Dickerman A.W."/>
            <person name="Dubchak I.L."/>
            <person name="Garbelotto M."/>
            <person name="Gijzen M."/>
            <person name="Gordon S.G."/>
            <person name="Govers F."/>
            <person name="Grunwald N.J."/>
            <person name="Huang W."/>
            <person name="Ivors K.L."/>
            <person name="Jones R.W."/>
            <person name="Kamoun S."/>
            <person name="Krampis K."/>
            <person name="Lamour K.H."/>
            <person name="Lee M.K."/>
            <person name="McDonald W.H."/>
            <person name="Medina M."/>
            <person name="Meijer H.J."/>
            <person name="Nordberg E.K."/>
            <person name="Maclean D.J."/>
            <person name="Ospina-Giraldo M.D."/>
            <person name="Morris P.F."/>
            <person name="Phuntumart V."/>
            <person name="Putnam N.H."/>
            <person name="Rash S."/>
            <person name="Rose J.K."/>
            <person name="Sakihama Y."/>
            <person name="Salamov A.A."/>
            <person name="Savidor A."/>
            <person name="Scheuring C.F."/>
            <person name="Smith B.M."/>
            <person name="Sobral B.W."/>
            <person name="Terry A."/>
            <person name="Torto-Alalibo T.A."/>
            <person name="Win J."/>
            <person name="Xu Z."/>
            <person name="Zhang H."/>
            <person name="Grigoriev I.V."/>
            <person name="Rokhsar D.S."/>
            <person name="Boore J.L."/>
        </authorList>
    </citation>
    <scope>NUCLEOTIDE SEQUENCE [LARGE SCALE GENOMIC DNA]</scope>
    <source>
        <strain evidence="2 3">P6497</strain>
    </source>
</reference>
<gene>
    <name evidence="2" type="ORF">PHYSODRAFT_338547</name>
</gene>
<sequence>MTYSADFRWRAVSLLPVYGNNVNFISDTFGPNPNTKFCWYSLFLENGLIDEHTAGELEKKRGRDEELDRLRHSQMFSDDPAHVYVLLETIRIINNNLPYRLAECEESISIRELVMKDGMHAAVNAKVVVHATIELYASSKSTICREINDNRVGHAATFTVVPDFWTPKGKGAKFLGLRLYFINKQYELKTILLGARHFNPKYSERSGGIRAPFRRWLDDILIDFGLTRADLFGATSDAGPDVKWMMTKGNASKSKNPAMTALIKRIVKTVYQTKHVEVMGSLFVELCAMESMGDKAPQQLLEYRCPCGKVPPCAFPLANDYDNLTQVLSLLEPITLLNTRAQSESATQVEVLLTLLDLRRSTLNCDKVLRDYRSTKERETYIRLDQLTELARETRLKLQEEFQCVFFSRYTDRAKIVQCSFLFEMQLLLHRNFKNLDSILKDVVLLCSPKVSSHKGAGEVNFWKVKYSIVTKTIALMRTVAAESRRQETPPPAFPNVAFSEDLMELIDDSAVSQQVDREDQQTVHDSSVEQELRL</sequence>
<evidence type="ECO:0000313" key="3">
    <source>
        <dbReference type="Proteomes" id="UP000002640"/>
    </source>
</evidence>
<dbReference type="InParanoid" id="G5A2D6"/>
<evidence type="ECO:0000256" key="1">
    <source>
        <dbReference type="SAM" id="MobiDB-lite"/>
    </source>
</evidence>
<organism evidence="2 3">
    <name type="scientific">Phytophthora sojae (strain P6497)</name>
    <name type="common">Soybean stem and root rot agent</name>
    <name type="synonym">Phytophthora megasperma f. sp. glycines</name>
    <dbReference type="NCBI Taxonomy" id="1094619"/>
    <lineage>
        <taxon>Eukaryota</taxon>
        <taxon>Sar</taxon>
        <taxon>Stramenopiles</taxon>
        <taxon>Oomycota</taxon>
        <taxon>Peronosporomycetes</taxon>
        <taxon>Peronosporales</taxon>
        <taxon>Peronosporaceae</taxon>
        <taxon>Phytophthora</taxon>
    </lineage>
</organism>
<dbReference type="RefSeq" id="XP_009534688.1">
    <property type="nucleotide sequence ID" value="XM_009536393.1"/>
</dbReference>
<dbReference type="GeneID" id="20647594"/>
<keyword evidence="3" id="KW-1185">Reference proteome</keyword>